<dbReference type="PANTHER" id="PTHR36558:SF1">
    <property type="entry name" value="RESTRICTION ENDONUCLEASE DOMAIN-CONTAINING PROTEIN-RELATED"/>
    <property type="match status" value="1"/>
</dbReference>
<keyword evidence="2" id="KW-0255">Endonuclease</keyword>
<dbReference type="Gene3D" id="3.90.1570.10">
    <property type="entry name" value="tt1808, chain A"/>
    <property type="match status" value="1"/>
</dbReference>
<evidence type="ECO:0000313" key="3">
    <source>
        <dbReference type="Proteomes" id="UP000593719"/>
    </source>
</evidence>
<dbReference type="SUPFAM" id="SSF52980">
    <property type="entry name" value="Restriction endonuclease-like"/>
    <property type="match status" value="1"/>
</dbReference>
<organism evidence="2 3">
    <name type="scientific">Sulfurimonas sediminis</name>
    <dbReference type="NCBI Taxonomy" id="2590020"/>
    <lineage>
        <taxon>Bacteria</taxon>
        <taxon>Pseudomonadati</taxon>
        <taxon>Campylobacterota</taxon>
        <taxon>Epsilonproteobacteria</taxon>
        <taxon>Campylobacterales</taxon>
        <taxon>Sulfurimonadaceae</taxon>
        <taxon>Sulfurimonas</taxon>
    </lineage>
</organism>
<reference evidence="2 3" key="1">
    <citation type="submission" date="2019-06" db="EMBL/GenBank/DDBJ databases">
        <title>Sulfurimonas gotlandica sp. nov., a chemoautotrophic and psychrotolerant epsilonproteobacterium isolated from a pelagic redoxcline, and an emended description of the genus Sulfurimonas.</title>
        <authorList>
            <person name="Wang S."/>
            <person name="Jiang L."/>
            <person name="Shao Z."/>
        </authorList>
    </citation>
    <scope>NUCLEOTIDE SEQUENCE [LARGE SCALE GENOMIC DNA]</scope>
    <source>
        <strain evidence="2 3">S2-6</strain>
    </source>
</reference>
<keyword evidence="3" id="KW-1185">Reference proteome</keyword>
<keyword evidence="2" id="KW-0378">Hydrolase</keyword>
<sequence length="182" mass="21208">MGALHVEEIPRYTYEDYKLWDGKWELIDGYPYAMSPAPMIKHQKISNNIGWELKSIFQDCKKCQVLLPVDWKIAEDTIVQPDNSVICHEPKNEAYITQAPKIIFEVLSKATAKKDRGIKYDLYEKEGVNYYIIVDPQEENAKVYQLQNGVYVKMCDVSDGVVVFKIDECNKELPFDFSKIWK</sequence>
<dbReference type="InterPro" id="IPR012296">
    <property type="entry name" value="Nuclease_put_TT1808"/>
</dbReference>
<feature type="domain" description="Putative restriction endonuclease" evidence="1">
    <location>
        <begin position="15"/>
        <end position="153"/>
    </location>
</feature>
<dbReference type="InterPro" id="IPR011335">
    <property type="entry name" value="Restrct_endonuc-II-like"/>
</dbReference>
<dbReference type="Pfam" id="PF05685">
    <property type="entry name" value="Uma2"/>
    <property type="match status" value="1"/>
</dbReference>
<accession>A0A7M1B0P6</accession>
<protein>
    <submittedName>
        <fullName evidence="2">Uma2 family endonuclease</fullName>
    </submittedName>
</protein>
<name>A0A7M1B0P6_9BACT</name>
<dbReference type="Proteomes" id="UP000593719">
    <property type="component" value="Chromosome"/>
</dbReference>
<dbReference type="PANTHER" id="PTHR36558">
    <property type="entry name" value="GLR1098 PROTEIN"/>
    <property type="match status" value="1"/>
</dbReference>
<dbReference type="RefSeq" id="WP_193151517.1">
    <property type="nucleotide sequence ID" value="NZ_CP041235.1"/>
</dbReference>
<gene>
    <name evidence="2" type="ORF">FJR45_04325</name>
</gene>
<dbReference type="CDD" id="cd06260">
    <property type="entry name" value="DUF820-like"/>
    <property type="match status" value="1"/>
</dbReference>
<proteinExistence type="predicted"/>
<dbReference type="InterPro" id="IPR008538">
    <property type="entry name" value="Uma2"/>
</dbReference>
<evidence type="ECO:0000313" key="2">
    <source>
        <dbReference type="EMBL" id="QOP43215.1"/>
    </source>
</evidence>
<evidence type="ECO:0000259" key="1">
    <source>
        <dbReference type="Pfam" id="PF05685"/>
    </source>
</evidence>
<dbReference type="KEGG" id="ssei:FJR45_04325"/>
<dbReference type="GO" id="GO:0004519">
    <property type="term" value="F:endonuclease activity"/>
    <property type="evidence" value="ECO:0007669"/>
    <property type="project" value="UniProtKB-KW"/>
</dbReference>
<dbReference type="EMBL" id="CP041235">
    <property type="protein sequence ID" value="QOP43215.1"/>
    <property type="molecule type" value="Genomic_DNA"/>
</dbReference>
<keyword evidence="2" id="KW-0540">Nuclease</keyword>
<dbReference type="AlphaFoldDB" id="A0A7M1B0P6"/>